<keyword evidence="3" id="KW-1185">Reference proteome</keyword>
<dbReference type="EMBL" id="SGXA01000002">
    <property type="protein sequence ID" value="RZS72202.1"/>
    <property type="molecule type" value="Genomic_DNA"/>
</dbReference>
<dbReference type="InterPro" id="IPR013022">
    <property type="entry name" value="Xyl_isomerase-like_TIM-brl"/>
</dbReference>
<organism evidence="2 3">
    <name type="scientific">Pseudobacter ginsenosidimutans</name>
    <dbReference type="NCBI Taxonomy" id="661488"/>
    <lineage>
        <taxon>Bacteria</taxon>
        <taxon>Pseudomonadati</taxon>
        <taxon>Bacteroidota</taxon>
        <taxon>Chitinophagia</taxon>
        <taxon>Chitinophagales</taxon>
        <taxon>Chitinophagaceae</taxon>
        <taxon>Pseudobacter</taxon>
    </lineage>
</organism>
<gene>
    <name evidence="2" type="ORF">EV199_4118</name>
</gene>
<name>A0A4Q7MTL6_9BACT</name>
<protein>
    <submittedName>
        <fullName evidence="2">Sugar phosphate isomerase/epimerase</fullName>
    </submittedName>
</protein>
<dbReference type="GO" id="GO:0016853">
    <property type="term" value="F:isomerase activity"/>
    <property type="evidence" value="ECO:0007669"/>
    <property type="project" value="UniProtKB-KW"/>
</dbReference>
<accession>A0A4Q7MTL6</accession>
<reference evidence="2 3" key="1">
    <citation type="submission" date="2019-02" db="EMBL/GenBank/DDBJ databases">
        <title>Genomic Encyclopedia of Type Strains, Phase IV (KMG-IV): sequencing the most valuable type-strain genomes for metagenomic binning, comparative biology and taxonomic classification.</title>
        <authorList>
            <person name="Goeker M."/>
        </authorList>
    </citation>
    <scope>NUCLEOTIDE SEQUENCE [LARGE SCALE GENOMIC DNA]</scope>
    <source>
        <strain evidence="2 3">DSM 18116</strain>
    </source>
</reference>
<dbReference type="AlphaFoldDB" id="A0A4Q7MTL6"/>
<feature type="domain" description="Xylose isomerase-like TIM barrel" evidence="1">
    <location>
        <begin position="61"/>
        <end position="239"/>
    </location>
</feature>
<dbReference type="Gene3D" id="3.20.20.150">
    <property type="entry name" value="Divalent-metal-dependent TIM barrel enzymes"/>
    <property type="match status" value="1"/>
</dbReference>
<comment type="caution">
    <text evidence="2">The sequence shown here is derived from an EMBL/GenBank/DDBJ whole genome shotgun (WGS) entry which is preliminary data.</text>
</comment>
<dbReference type="InterPro" id="IPR036237">
    <property type="entry name" value="Xyl_isomerase-like_sf"/>
</dbReference>
<evidence type="ECO:0000313" key="2">
    <source>
        <dbReference type="EMBL" id="RZS72202.1"/>
    </source>
</evidence>
<proteinExistence type="predicted"/>
<evidence type="ECO:0000313" key="3">
    <source>
        <dbReference type="Proteomes" id="UP000293874"/>
    </source>
</evidence>
<sequence length="290" mass="32702">MTVNNIFISTVAFAGIDIEKVIETALQYGLNLEFSSGLPYNPGMGEIFINAPVKRLPHNYFPAPDTPFVLNLASSDENIRLRSLDMCRNGLMLARQAGSAFYAAHAGFCIDPQPTQLGKQLDINQVFDRNMHWGIFAESVRSILQTADELEVDFLIENNVLAEFNLTIRKENPLFCCDADEMIRLMNEVNHPRLGILLDTAHLKVSGNTLGFNFVNDFGKAGPYIKAIHHSDNEGKIDNNQPLTLEYWCGPLLKEYSHITQVIEVKSLTIEEVLQQQNLLENFLTDVHEY</sequence>
<evidence type="ECO:0000259" key="1">
    <source>
        <dbReference type="Pfam" id="PF01261"/>
    </source>
</evidence>
<dbReference type="Pfam" id="PF01261">
    <property type="entry name" value="AP_endonuc_2"/>
    <property type="match status" value="1"/>
</dbReference>
<dbReference type="SUPFAM" id="SSF51658">
    <property type="entry name" value="Xylose isomerase-like"/>
    <property type="match status" value="1"/>
</dbReference>
<dbReference type="Proteomes" id="UP000293874">
    <property type="component" value="Unassembled WGS sequence"/>
</dbReference>
<keyword evidence="2" id="KW-0413">Isomerase</keyword>